<evidence type="ECO:0000256" key="3">
    <source>
        <dbReference type="ARBA" id="ARBA00023242"/>
    </source>
</evidence>
<organism evidence="4 5">
    <name type="scientific">Musca domestica</name>
    <name type="common">House fly</name>
    <dbReference type="NCBI Taxonomy" id="7370"/>
    <lineage>
        <taxon>Eukaryota</taxon>
        <taxon>Metazoa</taxon>
        <taxon>Ecdysozoa</taxon>
        <taxon>Arthropoda</taxon>
        <taxon>Hexapoda</taxon>
        <taxon>Insecta</taxon>
        <taxon>Pterygota</taxon>
        <taxon>Neoptera</taxon>
        <taxon>Endopterygota</taxon>
        <taxon>Diptera</taxon>
        <taxon>Brachycera</taxon>
        <taxon>Muscomorpha</taxon>
        <taxon>Muscoidea</taxon>
        <taxon>Muscidae</taxon>
        <taxon>Musca</taxon>
    </lineage>
</organism>
<evidence type="ECO:0000256" key="2">
    <source>
        <dbReference type="ARBA" id="ARBA00009761"/>
    </source>
</evidence>
<comment type="subcellular location">
    <subcellularLocation>
        <location evidence="1">Nucleus</location>
    </subcellularLocation>
</comment>
<proteinExistence type="inferred from homology"/>
<dbReference type="InterPro" id="IPR013970">
    <property type="entry name" value="Rfa2"/>
</dbReference>
<dbReference type="InterPro" id="IPR012340">
    <property type="entry name" value="NA-bd_OB-fold"/>
</dbReference>
<dbReference type="PANTHER" id="PTHR15114">
    <property type="entry name" value="REPLICATION PROTEIN A3"/>
    <property type="match status" value="1"/>
</dbReference>
<accession>A0ABM3VMQ1</accession>
<keyword evidence="3" id="KW-0539">Nucleus</keyword>
<name>A0ABM3VMQ1_MUSDO</name>
<dbReference type="GeneID" id="131806630"/>
<dbReference type="Proteomes" id="UP001652621">
    <property type="component" value="Unplaced"/>
</dbReference>
<protein>
    <submittedName>
        <fullName evidence="5">Uncharacterized protein LOC131806630</fullName>
    </submittedName>
</protein>
<dbReference type="PANTHER" id="PTHR15114:SF1">
    <property type="entry name" value="REPLICATION PROTEIN A 14 KDA SUBUNIT"/>
    <property type="match status" value="1"/>
</dbReference>
<evidence type="ECO:0000313" key="5">
    <source>
        <dbReference type="RefSeq" id="XP_058987076.1"/>
    </source>
</evidence>
<sequence>MNTFIKRFTYITKHFKLLQNMAFEARTHVNGNMLRQFAGQNVSIMLCVDSEAGTNLIGTSTDDQKVTVQLSDSVGASKDDWIEVIGKAMGSTSVKAKEAILFGGENIDFDKEGYNMMVLFMNNCKEIYRSG</sequence>
<gene>
    <name evidence="5" type="primary">LOC131806630</name>
</gene>
<dbReference type="Pfam" id="PF08661">
    <property type="entry name" value="Rep_fac-A_3"/>
    <property type="match status" value="1"/>
</dbReference>
<dbReference type="RefSeq" id="XP_058987076.1">
    <property type="nucleotide sequence ID" value="XM_059131093.1"/>
</dbReference>
<dbReference type="SUPFAM" id="SSF50249">
    <property type="entry name" value="Nucleic acid-binding proteins"/>
    <property type="match status" value="1"/>
</dbReference>
<comment type="similarity">
    <text evidence="2">Belongs to the replication factor A protein 3 family.</text>
</comment>
<dbReference type="CDD" id="cd04479">
    <property type="entry name" value="RPA3"/>
    <property type="match status" value="1"/>
</dbReference>
<evidence type="ECO:0000256" key="1">
    <source>
        <dbReference type="ARBA" id="ARBA00004123"/>
    </source>
</evidence>
<evidence type="ECO:0000313" key="4">
    <source>
        <dbReference type="Proteomes" id="UP001652621"/>
    </source>
</evidence>
<keyword evidence="4" id="KW-1185">Reference proteome</keyword>
<dbReference type="Gene3D" id="2.40.50.140">
    <property type="entry name" value="Nucleic acid-binding proteins"/>
    <property type="match status" value="1"/>
</dbReference>
<reference evidence="5" key="1">
    <citation type="submission" date="2025-08" db="UniProtKB">
        <authorList>
            <consortium name="RefSeq"/>
        </authorList>
    </citation>
    <scope>IDENTIFICATION</scope>
    <source>
        <strain evidence="5">Aabys</strain>
        <tissue evidence="5">Whole body</tissue>
    </source>
</reference>